<dbReference type="AlphaFoldDB" id="A0A8X7BEE0"/>
<gene>
    <name evidence="1" type="primary">marinerT_3</name>
    <name evidence="1" type="ORF">TNCV_2070271</name>
</gene>
<dbReference type="Proteomes" id="UP000887159">
    <property type="component" value="Unassembled WGS sequence"/>
</dbReference>
<protein>
    <submittedName>
        <fullName evidence="1">Mariner Mos1 transposase</fullName>
    </submittedName>
</protein>
<dbReference type="Gene3D" id="3.30.420.10">
    <property type="entry name" value="Ribonuclease H-like superfamily/Ribonuclease H"/>
    <property type="match status" value="1"/>
</dbReference>
<reference evidence="1" key="1">
    <citation type="submission" date="2020-08" db="EMBL/GenBank/DDBJ databases">
        <title>Multicomponent nature underlies the extraordinary mechanical properties of spider dragline silk.</title>
        <authorList>
            <person name="Kono N."/>
            <person name="Nakamura H."/>
            <person name="Mori M."/>
            <person name="Yoshida Y."/>
            <person name="Ohtoshi R."/>
            <person name="Malay A.D."/>
            <person name="Moran D.A.P."/>
            <person name="Tomita M."/>
            <person name="Numata K."/>
            <person name="Arakawa K."/>
        </authorList>
    </citation>
    <scope>NUCLEOTIDE SEQUENCE</scope>
</reference>
<dbReference type="EMBL" id="BMAU01021379">
    <property type="protein sequence ID" value="GFY27407.1"/>
    <property type="molecule type" value="Genomic_DNA"/>
</dbReference>
<evidence type="ECO:0000313" key="2">
    <source>
        <dbReference type="Proteomes" id="UP000887159"/>
    </source>
</evidence>
<organism evidence="1 2">
    <name type="scientific">Trichonephila clavipes</name>
    <name type="common">Golden silk orbweaver</name>
    <name type="synonym">Nephila clavipes</name>
    <dbReference type="NCBI Taxonomy" id="2585209"/>
    <lineage>
        <taxon>Eukaryota</taxon>
        <taxon>Metazoa</taxon>
        <taxon>Ecdysozoa</taxon>
        <taxon>Arthropoda</taxon>
        <taxon>Chelicerata</taxon>
        <taxon>Arachnida</taxon>
        <taxon>Araneae</taxon>
        <taxon>Araneomorphae</taxon>
        <taxon>Entelegynae</taxon>
        <taxon>Araneoidea</taxon>
        <taxon>Nephilidae</taxon>
        <taxon>Trichonephila</taxon>
    </lineage>
</organism>
<dbReference type="InterPro" id="IPR036397">
    <property type="entry name" value="RNaseH_sf"/>
</dbReference>
<dbReference type="GO" id="GO:0003676">
    <property type="term" value="F:nucleic acid binding"/>
    <property type="evidence" value="ECO:0007669"/>
    <property type="project" value="InterPro"/>
</dbReference>
<proteinExistence type="predicted"/>
<name>A0A8X7BEE0_TRICX</name>
<comment type="caution">
    <text evidence="1">The sequence shown here is derived from an EMBL/GenBank/DDBJ whole genome shotgun (WGS) entry which is preliminary data.</text>
</comment>
<sequence length="141" mass="16354">MCTRVVHPFLRKLGQCVSDKHLNGRLVISNSDENIEKVSVTFFDRQDIAHKEFLPEGTTMNAVRYTEVLTRFMKLLRKVRPQYAQNGHGFLFTTMLILIQPTLRNCSEKKKGAEQVEHPPYSPYLNPSDFFLFPQLKLALK</sequence>
<evidence type="ECO:0000313" key="1">
    <source>
        <dbReference type="EMBL" id="GFY27407.1"/>
    </source>
</evidence>
<keyword evidence="2" id="KW-1185">Reference proteome</keyword>
<accession>A0A8X7BEE0</accession>